<feature type="region of interest" description="Disordered" evidence="1">
    <location>
        <begin position="1"/>
        <end position="27"/>
    </location>
</feature>
<reference evidence="3" key="1">
    <citation type="journal article" date="2011" name="Nature">
        <title>Genome sequence and analysis of the tuber crop potato.</title>
        <authorList>
            <consortium name="The Potato Genome Sequencing Consortium"/>
        </authorList>
    </citation>
    <scope>NUCLEOTIDE SEQUENCE [LARGE SCALE GENOMIC DNA]</scope>
    <source>
        <strain evidence="3">cv. DM1-3 516 R44</strain>
    </source>
</reference>
<dbReference type="EnsemblPlants" id="PGSC0003DMT400096918">
    <property type="protein sequence ID" value="PGSC0003DMT400096918"/>
    <property type="gene ID" value="PGSC0003DMG400046489"/>
</dbReference>
<evidence type="ECO:0000313" key="2">
    <source>
        <dbReference type="EnsemblPlants" id="PGSC0003DMT400096918"/>
    </source>
</evidence>
<accession>M1DZI4</accession>
<name>M1DZI4_SOLTU</name>
<dbReference type="Proteomes" id="UP000011115">
    <property type="component" value="Unassembled WGS sequence"/>
</dbReference>
<evidence type="ECO:0000256" key="1">
    <source>
        <dbReference type="SAM" id="MobiDB-lite"/>
    </source>
</evidence>
<proteinExistence type="predicted"/>
<organism evidence="2 3">
    <name type="scientific">Solanum tuberosum</name>
    <name type="common">Potato</name>
    <dbReference type="NCBI Taxonomy" id="4113"/>
    <lineage>
        <taxon>Eukaryota</taxon>
        <taxon>Viridiplantae</taxon>
        <taxon>Streptophyta</taxon>
        <taxon>Embryophyta</taxon>
        <taxon>Tracheophyta</taxon>
        <taxon>Spermatophyta</taxon>
        <taxon>Magnoliopsida</taxon>
        <taxon>eudicotyledons</taxon>
        <taxon>Gunneridae</taxon>
        <taxon>Pentapetalae</taxon>
        <taxon>asterids</taxon>
        <taxon>lamiids</taxon>
        <taxon>Solanales</taxon>
        <taxon>Solanaceae</taxon>
        <taxon>Solanoideae</taxon>
        <taxon>Solaneae</taxon>
        <taxon>Solanum</taxon>
    </lineage>
</organism>
<sequence>MKANYLRDDAAWRKPPPPNTTPVVDPLPWLLRPPHPLLLWRSQESDENESRREEDEQKIALTLTEFLDTKKVIVQATLERSLPETSVVATSGVSLDSTIPPVIL</sequence>
<dbReference type="InParanoid" id="M1DZI4"/>
<evidence type="ECO:0000313" key="3">
    <source>
        <dbReference type="Proteomes" id="UP000011115"/>
    </source>
</evidence>
<dbReference type="PaxDb" id="4113-PGSC0003DMT400096918"/>
<keyword evidence="3" id="KW-1185">Reference proteome</keyword>
<dbReference type="AlphaFoldDB" id="M1DZI4"/>
<dbReference type="Gramene" id="PGSC0003DMT400096918">
    <property type="protein sequence ID" value="PGSC0003DMT400096918"/>
    <property type="gene ID" value="PGSC0003DMG400046489"/>
</dbReference>
<reference evidence="2" key="2">
    <citation type="submission" date="2015-06" db="UniProtKB">
        <authorList>
            <consortium name="EnsemblPlants"/>
        </authorList>
    </citation>
    <scope>IDENTIFICATION</scope>
    <source>
        <strain evidence="2">DM1-3 516 R44</strain>
    </source>
</reference>
<feature type="compositionally biased region" description="Basic and acidic residues" evidence="1">
    <location>
        <begin position="1"/>
        <end position="12"/>
    </location>
</feature>
<dbReference type="HOGENOM" id="CLU_2254983_0_0_1"/>
<protein>
    <submittedName>
        <fullName evidence="2">Uncharacterized protein</fullName>
    </submittedName>
</protein>